<dbReference type="AlphaFoldDB" id="A0A2U1QD87"/>
<keyword evidence="2" id="KW-1185">Reference proteome</keyword>
<evidence type="ECO:0000313" key="2">
    <source>
        <dbReference type="Proteomes" id="UP000245207"/>
    </source>
</evidence>
<dbReference type="STRING" id="35608.A0A2U1QD87"/>
<protein>
    <submittedName>
        <fullName evidence="1">Uncharacterized protein</fullName>
    </submittedName>
</protein>
<dbReference type="PANTHER" id="PTHR31016:SF12">
    <property type="entry name" value="OS05G0315200 PROTEIN"/>
    <property type="match status" value="1"/>
</dbReference>
<comment type="caution">
    <text evidence="1">The sequence shown here is derived from an EMBL/GenBank/DDBJ whole genome shotgun (WGS) entry which is preliminary data.</text>
</comment>
<dbReference type="Proteomes" id="UP000245207">
    <property type="component" value="Unassembled WGS sequence"/>
</dbReference>
<reference evidence="1 2" key="1">
    <citation type="journal article" date="2018" name="Mol. Plant">
        <title>The genome of Artemisia annua provides insight into the evolution of Asteraceae family and artemisinin biosynthesis.</title>
        <authorList>
            <person name="Shen Q."/>
            <person name="Zhang L."/>
            <person name="Liao Z."/>
            <person name="Wang S."/>
            <person name="Yan T."/>
            <person name="Shi P."/>
            <person name="Liu M."/>
            <person name="Fu X."/>
            <person name="Pan Q."/>
            <person name="Wang Y."/>
            <person name="Lv Z."/>
            <person name="Lu X."/>
            <person name="Zhang F."/>
            <person name="Jiang W."/>
            <person name="Ma Y."/>
            <person name="Chen M."/>
            <person name="Hao X."/>
            <person name="Li L."/>
            <person name="Tang Y."/>
            <person name="Lv G."/>
            <person name="Zhou Y."/>
            <person name="Sun X."/>
            <person name="Brodelius P.E."/>
            <person name="Rose J.K.C."/>
            <person name="Tang K."/>
        </authorList>
    </citation>
    <scope>NUCLEOTIDE SEQUENCE [LARGE SCALE GENOMIC DNA]</scope>
    <source>
        <strain evidence="2">cv. Huhao1</strain>
        <tissue evidence="1">Leaf</tissue>
    </source>
</reference>
<name>A0A2U1QD87_ARTAN</name>
<dbReference type="PANTHER" id="PTHR31016">
    <property type="entry name" value="OS04G0228100 PROTEIN"/>
    <property type="match status" value="1"/>
</dbReference>
<proteinExistence type="predicted"/>
<gene>
    <name evidence="1" type="ORF">CTI12_AA044510</name>
</gene>
<organism evidence="1 2">
    <name type="scientific">Artemisia annua</name>
    <name type="common">Sweet wormwood</name>
    <dbReference type="NCBI Taxonomy" id="35608"/>
    <lineage>
        <taxon>Eukaryota</taxon>
        <taxon>Viridiplantae</taxon>
        <taxon>Streptophyta</taxon>
        <taxon>Embryophyta</taxon>
        <taxon>Tracheophyta</taxon>
        <taxon>Spermatophyta</taxon>
        <taxon>Magnoliopsida</taxon>
        <taxon>eudicotyledons</taxon>
        <taxon>Gunneridae</taxon>
        <taxon>Pentapetalae</taxon>
        <taxon>asterids</taxon>
        <taxon>campanulids</taxon>
        <taxon>Asterales</taxon>
        <taxon>Asteraceae</taxon>
        <taxon>Asteroideae</taxon>
        <taxon>Anthemideae</taxon>
        <taxon>Artemisiinae</taxon>
        <taxon>Artemisia</taxon>
    </lineage>
</organism>
<dbReference type="EMBL" id="PKPP01000208">
    <property type="protein sequence ID" value="PWA95966.1"/>
    <property type="molecule type" value="Genomic_DNA"/>
</dbReference>
<accession>A0A2U1QD87</accession>
<evidence type="ECO:0000313" key="1">
    <source>
        <dbReference type="EMBL" id="PWA95966.1"/>
    </source>
</evidence>
<sequence>MAHLSTPSICGNEEMLEDTKILREHCGGDGHNLEDEDLIRLQQESLLAEKARLAQENSVNARETAF</sequence>